<protein>
    <recommendedName>
        <fullName evidence="2">PBP domain-containing protein</fullName>
    </recommendedName>
</protein>
<feature type="domain" description="PBP" evidence="2">
    <location>
        <begin position="36"/>
        <end position="269"/>
    </location>
</feature>
<dbReference type="InterPro" id="IPR024370">
    <property type="entry name" value="PBP_domain"/>
</dbReference>
<proteinExistence type="predicted"/>
<comment type="caution">
    <text evidence="3">The sequence shown here is derived from an EMBL/GenBank/DDBJ whole genome shotgun (WGS) entry which is preliminary data.</text>
</comment>
<evidence type="ECO:0000256" key="1">
    <source>
        <dbReference type="ARBA" id="ARBA00022729"/>
    </source>
</evidence>
<gene>
    <name evidence="3" type="ORF">S01H1_07253</name>
</gene>
<accession>X0TE88</accession>
<keyword evidence="1" id="KW-0732">Signal</keyword>
<dbReference type="PROSITE" id="PS51257">
    <property type="entry name" value="PROKAR_LIPOPROTEIN"/>
    <property type="match status" value="1"/>
</dbReference>
<evidence type="ECO:0000259" key="2">
    <source>
        <dbReference type="Pfam" id="PF12849"/>
    </source>
</evidence>
<name>X0TE88_9ZZZZ</name>
<evidence type="ECO:0000313" key="3">
    <source>
        <dbReference type="EMBL" id="GAF85636.1"/>
    </source>
</evidence>
<dbReference type="PANTHER" id="PTHR30570:SF1">
    <property type="entry name" value="PHOSPHATE-BINDING PROTEIN PSTS"/>
    <property type="match status" value="1"/>
</dbReference>
<dbReference type="PANTHER" id="PTHR30570">
    <property type="entry name" value="PERIPLASMIC PHOSPHATE BINDING COMPONENT OF PHOSPHATE ABC TRANSPORTER"/>
    <property type="match status" value="1"/>
</dbReference>
<dbReference type="EMBL" id="BARS01003744">
    <property type="protein sequence ID" value="GAF85636.1"/>
    <property type="molecule type" value="Genomic_DNA"/>
</dbReference>
<dbReference type="SUPFAM" id="SSF53850">
    <property type="entry name" value="Periplasmic binding protein-like II"/>
    <property type="match status" value="1"/>
</dbReference>
<dbReference type="Gene3D" id="3.40.190.10">
    <property type="entry name" value="Periplasmic binding protein-like II"/>
    <property type="match status" value="2"/>
</dbReference>
<dbReference type="Pfam" id="PF12849">
    <property type="entry name" value="PBP_like_2"/>
    <property type="match status" value="1"/>
</dbReference>
<dbReference type="AlphaFoldDB" id="X0TE88"/>
<sequence>MQMKGLRVGALFLSVMLLFTTFGSGGCRQSEESGRESPGLSGSITVSGSGTTIPILKALGQDFAAAHPGIEFIFLPSAHTAGGVEGTLNGVLDLGALSRDLEDSEKHAELESLFFCRDALVFATHREVKVRDLSVEQLLDIYAGRIQDWKDVGGDPGTMVIINRPDHSSPKVVLDDKLFGPDFPFADRLVIIERAAGANTAIVETENSLGFTSLGMIIREKSPVNILTVDGQTPDEPGVQSGRYPFFRPLGIVYRSDAPEEIKAFVEYLRGEEAGRIMRDNGYLPG</sequence>
<reference evidence="3" key="1">
    <citation type="journal article" date="2014" name="Front. Microbiol.">
        <title>High frequency of phylogenetically diverse reductive dehalogenase-homologous genes in deep subseafloor sedimentary metagenomes.</title>
        <authorList>
            <person name="Kawai M."/>
            <person name="Futagami T."/>
            <person name="Toyoda A."/>
            <person name="Takaki Y."/>
            <person name="Nishi S."/>
            <person name="Hori S."/>
            <person name="Arai W."/>
            <person name="Tsubouchi T."/>
            <person name="Morono Y."/>
            <person name="Uchiyama I."/>
            <person name="Ito T."/>
            <person name="Fujiyama A."/>
            <person name="Inagaki F."/>
            <person name="Takami H."/>
        </authorList>
    </citation>
    <scope>NUCLEOTIDE SEQUENCE</scope>
    <source>
        <strain evidence="3">Expedition CK06-06</strain>
    </source>
</reference>
<organism evidence="3">
    <name type="scientific">marine sediment metagenome</name>
    <dbReference type="NCBI Taxonomy" id="412755"/>
    <lineage>
        <taxon>unclassified sequences</taxon>
        <taxon>metagenomes</taxon>
        <taxon>ecological metagenomes</taxon>
    </lineage>
</organism>
<feature type="non-terminal residue" evidence="3">
    <location>
        <position position="286"/>
    </location>
</feature>
<dbReference type="InterPro" id="IPR050811">
    <property type="entry name" value="Phosphate_ABC_transporter"/>
</dbReference>